<dbReference type="SUPFAM" id="SSF48652">
    <property type="entry name" value="Tetraspanin"/>
    <property type="match status" value="1"/>
</dbReference>
<feature type="transmembrane region" description="Helical" evidence="6">
    <location>
        <begin position="328"/>
        <end position="351"/>
    </location>
</feature>
<comment type="subcellular location">
    <subcellularLocation>
        <location evidence="1">Membrane</location>
        <topology evidence="1">Multi-pass membrane protein</topology>
    </subcellularLocation>
</comment>
<dbReference type="InterPro" id="IPR018503">
    <property type="entry name" value="Tetraspanin_CS"/>
</dbReference>
<evidence type="ECO:0000313" key="8">
    <source>
        <dbReference type="Proteomes" id="UP000298787"/>
    </source>
</evidence>
<evidence type="ECO:0000256" key="4">
    <source>
        <dbReference type="ARBA" id="ARBA00022989"/>
    </source>
</evidence>
<protein>
    <submittedName>
        <fullName evidence="7">Tetraspanin-4</fullName>
    </submittedName>
</protein>
<dbReference type="PRINTS" id="PR00259">
    <property type="entry name" value="TMFOUR"/>
</dbReference>
<organism evidence="7 8">
    <name type="scientific">Collichthys lucidus</name>
    <name type="common">Big head croaker</name>
    <name type="synonym">Sciaena lucida</name>
    <dbReference type="NCBI Taxonomy" id="240159"/>
    <lineage>
        <taxon>Eukaryota</taxon>
        <taxon>Metazoa</taxon>
        <taxon>Chordata</taxon>
        <taxon>Craniata</taxon>
        <taxon>Vertebrata</taxon>
        <taxon>Euteleostomi</taxon>
        <taxon>Actinopterygii</taxon>
        <taxon>Neopterygii</taxon>
        <taxon>Teleostei</taxon>
        <taxon>Neoteleostei</taxon>
        <taxon>Acanthomorphata</taxon>
        <taxon>Eupercaria</taxon>
        <taxon>Sciaenidae</taxon>
        <taxon>Collichthys</taxon>
    </lineage>
</organism>
<feature type="transmembrane region" description="Helical" evidence="6">
    <location>
        <begin position="219"/>
        <end position="239"/>
    </location>
</feature>
<dbReference type="AlphaFoldDB" id="A0A4V6ASF6"/>
<dbReference type="Gene3D" id="1.10.1450.10">
    <property type="entry name" value="Tetraspanin"/>
    <property type="match status" value="1"/>
</dbReference>
<dbReference type="InterPro" id="IPR018499">
    <property type="entry name" value="Tetraspanin/Peripherin"/>
</dbReference>
<evidence type="ECO:0000256" key="1">
    <source>
        <dbReference type="ARBA" id="ARBA00004141"/>
    </source>
</evidence>
<evidence type="ECO:0000256" key="5">
    <source>
        <dbReference type="ARBA" id="ARBA00023136"/>
    </source>
</evidence>
<dbReference type="EMBL" id="CM014096">
    <property type="protein sequence ID" value="TKS88142.1"/>
    <property type="molecule type" value="Genomic_DNA"/>
</dbReference>
<sequence length="361" mass="41143">MTRLLQGIWKNIRRSDNQRSRRKIVNWMPKWGILKRGMKCGKCNGSMYLEKSSHVIDGLRWICKHHKSSPLSVRKGSIFARSHTPLAKWLEFILRKATDVYVLHLKACVAGLKRLRKTGMKIGGRHRFVVVDESKFAHKRKYHRGRCGITWRRDCQWVFGMLEVDGTSRRPILRLVKDRSRKTLIKSASVTCKNINCPYCTSLLEVYDSHDGVIAAANLLLVAGGITMVTGFLGCLGALKEQRCLLFMFFVILLLLVLTEVTLMLVIHIFHDKFKCCGVTNKTDWYDVLNGTLPSSCCSVGTDQCVDGWSEPCYQKARQWLLDNIPSVLVFGVCIGVVQILALVFSMLMYCQILCAEKHLE</sequence>
<dbReference type="PANTHER" id="PTHR19282:SF377">
    <property type="entry name" value="TETRASPANIN"/>
    <property type="match status" value="1"/>
</dbReference>
<evidence type="ECO:0000256" key="6">
    <source>
        <dbReference type="SAM" id="Phobius"/>
    </source>
</evidence>
<dbReference type="InterPro" id="IPR008952">
    <property type="entry name" value="Tetraspanin_EC2_sf"/>
</dbReference>
<comment type="similarity">
    <text evidence="2">Belongs to the tetraspanin (TM4SF) family.</text>
</comment>
<name>A0A4V6ASF6_COLLU</name>
<accession>A0A4V6ASF6</accession>
<keyword evidence="8" id="KW-1185">Reference proteome</keyword>
<proteinExistence type="inferred from homology"/>
<reference evidence="7 8" key="1">
    <citation type="submission" date="2019-01" db="EMBL/GenBank/DDBJ databases">
        <title>Genome Assembly of Collichthys lucidus.</title>
        <authorList>
            <person name="Cai M."/>
            <person name="Xiao S."/>
        </authorList>
    </citation>
    <scope>NUCLEOTIDE SEQUENCE [LARGE SCALE GENOMIC DNA]</scope>
    <source>
        <strain evidence="7">JT15FE1705JMU</strain>
        <tissue evidence="7">Muscle</tissue>
    </source>
</reference>
<keyword evidence="4 6" id="KW-1133">Transmembrane helix</keyword>
<dbReference type="GO" id="GO:0005886">
    <property type="term" value="C:plasma membrane"/>
    <property type="evidence" value="ECO:0007669"/>
    <property type="project" value="TreeGrafter"/>
</dbReference>
<evidence type="ECO:0000256" key="2">
    <source>
        <dbReference type="ARBA" id="ARBA00006840"/>
    </source>
</evidence>
<dbReference type="PROSITE" id="PS00421">
    <property type="entry name" value="TM4_1"/>
    <property type="match status" value="1"/>
</dbReference>
<keyword evidence="5 6" id="KW-0472">Membrane</keyword>
<dbReference type="PANTHER" id="PTHR19282">
    <property type="entry name" value="TETRASPANIN"/>
    <property type="match status" value="1"/>
</dbReference>
<gene>
    <name evidence="7" type="ORF">D9C73_022266</name>
</gene>
<dbReference type="Pfam" id="PF00335">
    <property type="entry name" value="Tetraspanin"/>
    <property type="match status" value="1"/>
</dbReference>
<dbReference type="Proteomes" id="UP000298787">
    <property type="component" value="Chromosome 19"/>
</dbReference>
<dbReference type="STRING" id="240159.A0A4V6ASF6"/>
<evidence type="ECO:0000313" key="7">
    <source>
        <dbReference type="EMBL" id="TKS88142.1"/>
    </source>
</evidence>
<feature type="transmembrane region" description="Helical" evidence="6">
    <location>
        <begin position="246"/>
        <end position="270"/>
    </location>
</feature>
<evidence type="ECO:0000256" key="3">
    <source>
        <dbReference type="ARBA" id="ARBA00022692"/>
    </source>
</evidence>
<keyword evidence="3 6" id="KW-0812">Transmembrane</keyword>